<dbReference type="Pfam" id="PF00646">
    <property type="entry name" value="F-box"/>
    <property type="match status" value="1"/>
</dbReference>
<keyword evidence="3" id="KW-1185">Reference proteome</keyword>
<dbReference type="Proteomes" id="UP001215598">
    <property type="component" value="Unassembled WGS sequence"/>
</dbReference>
<protein>
    <recommendedName>
        <fullName evidence="1">F-box domain-containing protein</fullName>
    </recommendedName>
</protein>
<sequence length="255" mass="28687">MLKALNPHPSSAKVEPANPYLLPLELWELIFLHLPNDDRVAAAGVCQAFNNRCSFNHLPSEGVQLFRMEDGVLDAHPIMPSAILRSPYTPPIVHLTCSLLSIDHLVRDLRILAEIVRTPTLRTVDFRFPEVFFDDATKTMSCTPAELGTWQFHDGPLNRNRIFTSSSGKPRKRFALSSMRGLRMRSLTSVVESLRIYPTAVVPSTHGGRNHETFKLTLQNLVSFAGNRNIELNFHMEDNILNGPRATPRDKDIAP</sequence>
<feature type="domain" description="F-box" evidence="1">
    <location>
        <begin position="22"/>
        <end position="54"/>
    </location>
</feature>
<dbReference type="EMBL" id="JARKIB010000149">
    <property type="protein sequence ID" value="KAJ7731880.1"/>
    <property type="molecule type" value="Genomic_DNA"/>
</dbReference>
<comment type="caution">
    <text evidence="2">The sequence shown here is derived from an EMBL/GenBank/DDBJ whole genome shotgun (WGS) entry which is preliminary data.</text>
</comment>
<dbReference type="SUPFAM" id="SSF81383">
    <property type="entry name" value="F-box domain"/>
    <property type="match status" value="1"/>
</dbReference>
<organism evidence="2 3">
    <name type="scientific">Mycena metata</name>
    <dbReference type="NCBI Taxonomy" id="1033252"/>
    <lineage>
        <taxon>Eukaryota</taxon>
        <taxon>Fungi</taxon>
        <taxon>Dikarya</taxon>
        <taxon>Basidiomycota</taxon>
        <taxon>Agaricomycotina</taxon>
        <taxon>Agaricomycetes</taxon>
        <taxon>Agaricomycetidae</taxon>
        <taxon>Agaricales</taxon>
        <taxon>Marasmiineae</taxon>
        <taxon>Mycenaceae</taxon>
        <taxon>Mycena</taxon>
    </lineage>
</organism>
<dbReference type="InterPro" id="IPR036047">
    <property type="entry name" value="F-box-like_dom_sf"/>
</dbReference>
<dbReference type="AlphaFoldDB" id="A0AAD7MV19"/>
<gene>
    <name evidence="2" type="ORF">B0H16DRAFT_1468882</name>
</gene>
<reference evidence="2" key="1">
    <citation type="submission" date="2023-03" db="EMBL/GenBank/DDBJ databases">
        <title>Massive genome expansion in bonnet fungi (Mycena s.s.) driven by repeated elements and novel gene families across ecological guilds.</title>
        <authorList>
            <consortium name="Lawrence Berkeley National Laboratory"/>
            <person name="Harder C.B."/>
            <person name="Miyauchi S."/>
            <person name="Viragh M."/>
            <person name="Kuo A."/>
            <person name="Thoen E."/>
            <person name="Andreopoulos B."/>
            <person name="Lu D."/>
            <person name="Skrede I."/>
            <person name="Drula E."/>
            <person name="Henrissat B."/>
            <person name="Morin E."/>
            <person name="Kohler A."/>
            <person name="Barry K."/>
            <person name="LaButti K."/>
            <person name="Morin E."/>
            <person name="Salamov A."/>
            <person name="Lipzen A."/>
            <person name="Mereny Z."/>
            <person name="Hegedus B."/>
            <person name="Baldrian P."/>
            <person name="Stursova M."/>
            <person name="Weitz H."/>
            <person name="Taylor A."/>
            <person name="Grigoriev I.V."/>
            <person name="Nagy L.G."/>
            <person name="Martin F."/>
            <person name="Kauserud H."/>
        </authorList>
    </citation>
    <scope>NUCLEOTIDE SEQUENCE</scope>
    <source>
        <strain evidence="2">CBHHK182m</strain>
    </source>
</reference>
<dbReference type="CDD" id="cd09917">
    <property type="entry name" value="F-box_SF"/>
    <property type="match status" value="1"/>
</dbReference>
<dbReference type="InterPro" id="IPR001810">
    <property type="entry name" value="F-box_dom"/>
</dbReference>
<evidence type="ECO:0000313" key="3">
    <source>
        <dbReference type="Proteomes" id="UP001215598"/>
    </source>
</evidence>
<proteinExistence type="predicted"/>
<accession>A0AAD7MV19</accession>
<evidence type="ECO:0000259" key="1">
    <source>
        <dbReference type="Pfam" id="PF00646"/>
    </source>
</evidence>
<evidence type="ECO:0000313" key="2">
    <source>
        <dbReference type="EMBL" id="KAJ7731880.1"/>
    </source>
</evidence>
<name>A0AAD7MV19_9AGAR</name>